<name>A0AAJ0HLR4_9PEZI</name>
<dbReference type="EMBL" id="JAUIQD010000003">
    <property type="protein sequence ID" value="KAK3357216.1"/>
    <property type="molecule type" value="Genomic_DNA"/>
</dbReference>
<dbReference type="AlphaFoldDB" id="A0AAJ0HLR4"/>
<evidence type="ECO:0000256" key="1">
    <source>
        <dbReference type="SAM" id="SignalP"/>
    </source>
</evidence>
<dbReference type="Proteomes" id="UP001275084">
    <property type="component" value="Unassembled WGS sequence"/>
</dbReference>
<keyword evidence="3" id="KW-1185">Reference proteome</keyword>
<protein>
    <submittedName>
        <fullName evidence="2">Uncharacterized protein</fullName>
    </submittedName>
</protein>
<feature type="chain" id="PRO_5042461821" evidence="1">
    <location>
        <begin position="29"/>
        <end position="71"/>
    </location>
</feature>
<feature type="signal peptide" evidence="1">
    <location>
        <begin position="1"/>
        <end position="28"/>
    </location>
</feature>
<accession>A0AAJ0HLR4</accession>
<proteinExistence type="predicted"/>
<reference evidence="2" key="2">
    <citation type="submission" date="2023-06" db="EMBL/GenBank/DDBJ databases">
        <authorList>
            <consortium name="Lawrence Berkeley National Laboratory"/>
            <person name="Haridas S."/>
            <person name="Hensen N."/>
            <person name="Bonometti L."/>
            <person name="Westerberg I."/>
            <person name="Brannstrom I.O."/>
            <person name="Guillou S."/>
            <person name="Cros-Aarteil S."/>
            <person name="Calhoun S."/>
            <person name="Kuo A."/>
            <person name="Mondo S."/>
            <person name="Pangilinan J."/>
            <person name="Riley R."/>
            <person name="Labutti K."/>
            <person name="Andreopoulos B."/>
            <person name="Lipzen A."/>
            <person name="Chen C."/>
            <person name="Yanf M."/>
            <person name="Daum C."/>
            <person name="Ng V."/>
            <person name="Clum A."/>
            <person name="Steindorff A."/>
            <person name="Ohm R."/>
            <person name="Martin F."/>
            <person name="Silar P."/>
            <person name="Natvig D."/>
            <person name="Lalanne C."/>
            <person name="Gautier V."/>
            <person name="Ament-Velasquez S.L."/>
            <person name="Kruys A."/>
            <person name="Hutchinson M.I."/>
            <person name="Powell A.J."/>
            <person name="Barry K."/>
            <person name="Miller A.N."/>
            <person name="Grigoriev I.V."/>
            <person name="Debuchy R."/>
            <person name="Gladieux P."/>
            <person name="Thoren M.H."/>
            <person name="Johannesson H."/>
        </authorList>
    </citation>
    <scope>NUCLEOTIDE SEQUENCE</scope>
    <source>
        <strain evidence="2">CBS 955.72</strain>
    </source>
</reference>
<gene>
    <name evidence="2" type="ORF">B0T25DRAFT_150811</name>
</gene>
<reference evidence="2" key="1">
    <citation type="journal article" date="2023" name="Mol. Phylogenet. Evol.">
        <title>Genome-scale phylogeny and comparative genomics of the fungal order Sordariales.</title>
        <authorList>
            <person name="Hensen N."/>
            <person name="Bonometti L."/>
            <person name="Westerberg I."/>
            <person name="Brannstrom I.O."/>
            <person name="Guillou S."/>
            <person name="Cros-Aarteil S."/>
            <person name="Calhoun S."/>
            <person name="Haridas S."/>
            <person name="Kuo A."/>
            <person name="Mondo S."/>
            <person name="Pangilinan J."/>
            <person name="Riley R."/>
            <person name="LaButti K."/>
            <person name="Andreopoulos B."/>
            <person name="Lipzen A."/>
            <person name="Chen C."/>
            <person name="Yan M."/>
            <person name="Daum C."/>
            <person name="Ng V."/>
            <person name="Clum A."/>
            <person name="Steindorff A."/>
            <person name="Ohm R.A."/>
            <person name="Martin F."/>
            <person name="Silar P."/>
            <person name="Natvig D.O."/>
            <person name="Lalanne C."/>
            <person name="Gautier V."/>
            <person name="Ament-Velasquez S.L."/>
            <person name="Kruys A."/>
            <person name="Hutchinson M.I."/>
            <person name="Powell A.J."/>
            <person name="Barry K."/>
            <person name="Miller A.N."/>
            <person name="Grigoriev I.V."/>
            <person name="Debuchy R."/>
            <person name="Gladieux P."/>
            <person name="Hiltunen Thoren M."/>
            <person name="Johannesson H."/>
        </authorList>
    </citation>
    <scope>NUCLEOTIDE SEQUENCE</scope>
    <source>
        <strain evidence="2">CBS 955.72</strain>
    </source>
</reference>
<evidence type="ECO:0000313" key="2">
    <source>
        <dbReference type="EMBL" id="KAK3357216.1"/>
    </source>
</evidence>
<comment type="caution">
    <text evidence="2">The sequence shown here is derived from an EMBL/GenBank/DDBJ whole genome shotgun (WGS) entry which is preliminary data.</text>
</comment>
<keyword evidence="1" id="KW-0732">Signal</keyword>
<organism evidence="2 3">
    <name type="scientific">Lasiosphaeria hispida</name>
    <dbReference type="NCBI Taxonomy" id="260671"/>
    <lineage>
        <taxon>Eukaryota</taxon>
        <taxon>Fungi</taxon>
        <taxon>Dikarya</taxon>
        <taxon>Ascomycota</taxon>
        <taxon>Pezizomycotina</taxon>
        <taxon>Sordariomycetes</taxon>
        <taxon>Sordariomycetidae</taxon>
        <taxon>Sordariales</taxon>
        <taxon>Lasiosphaeriaceae</taxon>
        <taxon>Lasiosphaeria</taxon>
    </lineage>
</organism>
<sequence length="71" mass="7905">MAAFPGREWPIRLLSCLLLLLLLLLVFLRIPCSGPGPTLRDTEVDSHVSRLGPCLCIPHVHKTVQHRSNPV</sequence>
<evidence type="ECO:0000313" key="3">
    <source>
        <dbReference type="Proteomes" id="UP001275084"/>
    </source>
</evidence>